<evidence type="ECO:0000313" key="3">
    <source>
        <dbReference type="Proteomes" id="UP000076078"/>
    </source>
</evidence>
<dbReference type="InParanoid" id="A0A151Z419"/>
<dbReference type="OMA" id="NHTIEDR"/>
<dbReference type="PANTHER" id="PTHR32134:SF92">
    <property type="entry name" value="FNIP REPEAT-CONTAINING PROTEIN"/>
    <property type="match status" value="1"/>
</dbReference>
<proteinExistence type="predicted"/>
<dbReference type="SUPFAM" id="SSF52058">
    <property type="entry name" value="L domain-like"/>
    <property type="match status" value="1"/>
</dbReference>
<dbReference type="AlphaFoldDB" id="A0A151Z419"/>
<dbReference type="Gene3D" id="3.80.10.10">
    <property type="entry name" value="Ribonuclease Inhibitor"/>
    <property type="match status" value="1"/>
</dbReference>
<keyword evidence="3" id="KW-1185">Reference proteome</keyword>
<dbReference type="Proteomes" id="UP000076078">
    <property type="component" value="Unassembled WGS sequence"/>
</dbReference>
<dbReference type="InterPro" id="IPR032675">
    <property type="entry name" value="LRR_dom_sf"/>
</dbReference>
<dbReference type="InterPro" id="IPR008615">
    <property type="entry name" value="FNIP"/>
</dbReference>
<evidence type="ECO:0000256" key="1">
    <source>
        <dbReference type="ARBA" id="ARBA00022737"/>
    </source>
</evidence>
<dbReference type="STRING" id="361077.A0A151Z419"/>
<evidence type="ECO:0000313" key="2">
    <source>
        <dbReference type="EMBL" id="KYQ88710.1"/>
    </source>
</evidence>
<reference evidence="2 3" key="1">
    <citation type="submission" date="2015-12" db="EMBL/GenBank/DDBJ databases">
        <title>Dictyostelia acquired genes for synthesis and detection of signals that induce cell-type specialization by lateral gene transfer from prokaryotes.</title>
        <authorList>
            <person name="Gloeckner G."/>
            <person name="Schaap P."/>
        </authorList>
    </citation>
    <scope>NUCLEOTIDE SEQUENCE [LARGE SCALE GENOMIC DNA]</scope>
    <source>
        <strain evidence="2 3">TK</strain>
    </source>
</reference>
<evidence type="ECO:0008006" key="4">
    <source>
        <dbReference type="Google" id="ProtNLM"/>
    </source>
</evidence>
<dbReference type="InterPro" id="IPR051251">
    <property type="entry name" value="STK_FNIP-Repeat"/>
</dbReference>
<comment type="caution">
    <text evidence="2">The sequence shown here is derived from an EMBL/GenBank/DDBJ whole genome shotgun (WGS) entry which is preliminary data.</text>
</comment>
<dbReference type="Pfam" id="PF05725">
    <property type="entry name" value="FNIP"/>
    <property type="match status" value="3"/>
</dbReference>
<sequence>MNRNIFNIIIVVEITNYLPSNRNVLSLLFTNKLIYSFRSHIRFLEYPSTYYFNNIKNQKKLDNIPLKFSSIKFTSLFSYKEFIKKCSSSLSITTLDLVYMEKDGLIESIPRHFDKILLPRTFNQHIPAGFFKDSVTLISFGNVFSNPLSSGVLPENLQTLILSDAWNHTIEDRLLPITLTHLEFGYKFNGWLPKLPPNLITLKFGYDFNSPIDHCLPITLENLIFSSKFDQPIENINLPRLKSLYFGNFFNQPVSAMLSDSIEVLEFSGVFNQPLTRLPKNLKRLRLSLNFSYDIPKEIIPESLQKLSCSKSYKKPILKSIQKNKITKY</sequence>
<dbReference type="PANTHER" id="PTHR32134">
    <property type="entry name" value="FNIP REPEAT-CONTAINING PROTEIN"/>
    <property type="match status" value="1"/>
</dbReference>
<name>A0A151Z419_TIELA</name>
<keyword evidence="1" id="KW-0677">Repeat</keyword>
<protein>
    <recommendedName>
        <fullName evidence="4">FNIP repeat-containing protein</fullName>
    </recommendedName>
</protein>
<accession>A0A151Z419</accession>
<dbReference type="OrthoDB" id="444581at2759"/>
<organism evidence="2 3">
    <name type="scientific">Tieghemostelium lacteum</name>
    <name type="common">Slime mold</name>
    <name type="synonym">Dictyostelium lacteum</name>
    <dbReference type="NCBI Taxonomy" id="361077"/>
    <lineage>
        <taxon>Eukaryota</taxon>
        <taxon>Amoebozoa</taxon>
        <taxon>Evosea</taxon>
        <taxon>Eumycetozoa</taxon>
        <taxon>Dictyostelia</taxon>
        <taxon>Dictyosteliales</taxon>
        <taxon>Raperosteliaceae</taxon>
        <taxon>Tieghemostelium</taxon>
    </lineage>
</organism>
<gene>
    <name evidence="2" type="ORF">DLAC_10731</name>
</gene>
<dbReference type="EMBL" id="LODT01000048">
    <property type="protein sequence ID" value="KYQ88710.1"/>
    <property type="molecule type" value="Genomic_DNA"/>
</dbReference>